<organism evidence="1 2">
    <name type="scientific">Opisthorchis viverrini</name>
    <name type="common">Southeast Asian liver fluke</name>
    <dbReference type="NCBI Taxonomy" id="6198"/>
    <lineage>
        <taxon>Eukaryota</taxon>
        <taxon>Metazoa</taxon>
        <taxon>Spiralia</taxon>
        <taxon>Lophotrochozoa</taxon>
        <taxon>Platyhelminthes</taxon>
        <taxon>Trematoda</taxon>
        <taxon>Digenea</taxon>
        <taxon>Opisthorchiida</taxon>
        <taxon>Opisthorchiata</taxon>
        <taxon>Opisthorchiidae</taxon>
        <taxon>Opisthorchis</taxon>
    </lineage>
</organism>
<dbReference type="CTD" id="20322986"/>
<evidence type="ECO:0000313" key="2">
    <source>
        <dbReference type="Proteomes" id="UP000054324"/>
    </source>
</evidence>
<gene>
    <name evidence="1" type="ORF">T265_08807</name>
</gene>
<dbReference type="Proteomes" id="UP000054324">
    <property type="component" value="Unassembled WGS sequence"/>
</dbReference>
<sequence>MKNQQTPQLYQLPHPLRTHLHHVPKSPANETVAAKTCVQQNNSTRLLPQSSLHPSHLHTAHIFSDPERAVTSAVIRAVECQQ</sequence>
<dbReference type="RefSeq" id="XP_009172978.1">
    <property type="nucleotide sequence ID" value="XM_009174714.1"/>
</dbReference>
<dbReference type="AlphaFoldDB" id="A0A074ZCF0"/>
<dbReference type="EMBL" id="KL596857">
    <property type="protein sequence ID" value="KER23272.1"/>
    <property type="molecule type" value="Genomic_DNA"/>
</dbReference>
<evidence type="ECO:0000313" key="1">
    <source>
        <dbReference type="EMBL" id="KER23272.1"/>
    </source>
</evidence>
<protein>
    <submittedName>
        <fullName evidence="1">Uncharacterized protein</fullName>
    </submittedName>
</protein>
<reference evidence="1 2" key="1">
    <citation type="submission" date="2013-11" db="EMBL/GenBank/DDBJ databases">
        <title>Opisthorchis viverrini - life in the bile duct.</title>
        <authorList>
            <person name="Young N.D."/>
            <person name="Nagarajan N."/>
            <person name="Lin S.J."/>
            <person name="Korhonen P.K."/>
            <person name="Jex A.R."/>
            <person name="Hall R.S."/>
            <person name="Safavi-Hemami H."/>
            <person name="Kaewkong W."/>
            <person name="Bertrand D."/>
            <person name="Gao S."/>
            <person name="Seet Q."/>
            <person name="Wongkham S."/>
            <person name="Teh B.T."/>
            <person name="Wongkham C."/>
            <person name="Intapan P.M."/>
            <person name="Maleewong W."/>
            <person name="Yang X."/>
            <person name="Hu M."/>
            <person name="Wang Z."/>
            <person name="Hofmann A."/>
            <person name="Sternberg P.W."/>
            <person name="Tan P."/>
            <person name="Wang J."/>
            <person name="Gasser R.B."/>
        </authorList>
    </citation>
    <scope>NUCLEOTIDE SEQUENCE [LARGE SCALE GENOMIC DNA]</scope>
</reference>
<name>A0A074ZCF0_OPIVI</name>
<proteinExistence type="predicted"/>
<dbReference type="GeneID" id="20322986"/>
<dbReference type="KEGG" id="ovi:T265_08807"/>
<keyword evidence="2" id="KW-1185">Reference proteome</keyword>
<accession>A0A074ZCF0</accession>